<dbReference type="RefSeq" id="WP_121739765.1">
    <property type="nucleotide sequence ID" value="NZ_CP032153.1"/>
</dbReference>
<evidence type="ECO:0000256" key="3">
    <source>
        <dbReference type="ARBA" id="ARBA00022806"/>
    </source>
</evidence>
<sequence>MIICERRQTILNEDGHLLIVGGPGSGKTTIALQKATKIIAAGLQPGQSILFLSFSRAAVTRVAEASSLLVDKTVRSQLSLQTFHSFCWSLLKSHGYLLGSPKGRLKILLPQDEKALSGGLKAPKKGERETAEWLAWQVERERLFAEEAQICFDWFAPKSSELLEGCQLLRELVADTYPVIIVDEAQDTGNAAWSCIEKLADLCQIICLADLDQQIFDHLEGVGPERIEHIKDTLAPVFVDLGSDNNRSPGTEIAVFGNDILAKTPRRAPYAGVGRILYDPRNDPAQWMRVALGRFFRGAEADGLELENLAILATTGSGVAKISAALNGGAKPIPHKVLFDEAAVLLSARLAAFLLEPKLPERRAVDIATCLELLASIRRADGSATAIREAATYLKWGASIAAGKPAKTNLARNAEALINGAADLVLTGDPGRDWIQIKTLLYRADVTEFKQVAGALDYLIAFNRGKRISANLSEMWMTTGAYTTARQGLDNALVQDQLLADGNDTQGIHVMTIHKSKGKQFDAVILVREGIREGAREFRSSLVWRGDVAPYDRSRKILRVGITRARRYVLMLEPRFPACPIMSEHIL</sequence>
<dbReference type="GO" id="GO:0043138">
    <property type="term" value="F:3'-5' DNA helicase activity"/>
    <property type="evidence" value="ECO:0007669"/>
    <property type="project" value="UniProtKB-EC"/>
</dbReference>
<dbReference type="InterPro" id="IPR014016">
    <property type="entry name" value="UvrD-like_ATP-bd"/>
</dbReference>
<dbReference type="OrthoDB" id="384988at2"/>
<dbReference type="PROSITE" id="PS51198">
    <property type="entry name" value="UVRD_HELICASE_ATP_BIND"/>
    <property type="match status" value="1"/>
</dbReference>
<evidence type="ECO:0000256" key="5">
    <source>
        <dbReference type="ARBA" id="ARBA00034923"/>
    </source>
</evidence>
<keyword evidence="2 6" id="KW-0378">Hydrolase</keyword>
<dbReference type="KEGG" id="aaqu:D3M96_17900"/>
<accession>A0A3G2HYU6</accession>
<keyword evidence="1 6" id="KW-0547">Nucleotide-binding</keyword>
<proteinExistence type="predicted"/>
<dbReference type="SMART" id="SM00382">
    <property type="entry name" value="AAA"/>
    <property type="match status" value="1"/>
</dbReference>
<evidence type="ECO:0000256" key="4">
    <source>
        <dbReference type="ARBA" id="ARBA00022840"/>
    </source>
</evidence>
<organism evidence="8 9">
    <name type="scientific">Alcaligenes aquatilis</name>
    <dbReference type="NCBI Taxonomy" id="323284"/>
    <lineage>
        <taxon>Bacteria</taxon>
        <taxon>Pseudomonadati</taxon>
        <taxon>Pseudomonadota</taxon>
        <taxon>Betaproteobacteria</taxon>
        <taxon>Burkholderiales</taxon>
        <taxon>Alcaligenaceae</taxon>
        <taxon>Alcaligenes</taxon>
    </lineage>
</organism>
<dbReference type="EMBL" id="CP032153">
    <property type="protein sequence ID" value="AYN22254.1"/>
    <property type="molecule type" value="Genomic_DNA"/>
</dbReference>
<evidence type="ECO:0000256" key="1">
    <source>
        <dbReference type="ARBA" id="ARBA00022741"/>
    </source>
</evidence>
<dbReference type="Pfam" id="PF00580">
    <property type="entry name" value="UvrD-helicase"/>
    <property type="match status" value="2"/>
</dbReference>
<dbReference type="Proteomes" id="UP000268070">
    <property type="component" value="Chromosome"/>
</dbReference>
<evidence type="ECO:0000313" key="9">
    <source>
        <dbReference type="Proteomes" id="UP000268070"/>
    </source>
</evidence>
<dbReference type="GO" id="GO:0000725">
    <property type="term" value="P:recombinational repair"/>
    <property type="evidence" value="ECO:0007669"/>
    <property type="project" value="TreeGrafter"/>
</dbReference>
<feature type="domain" description="UvrD-like helicase ATP-binding" evidence="7">
    <location>
        <begin position="1"/>
        <end position="249"/>
    </location>
</feature>
<feature type="binding site" evidence="6">
    <location>
        <begin position="21"/>
        <end position="28"/>
    </location>
    <ligand>
        <name>ATP</name>
        <dbReference type="ChEBI" id="CHEBI:30616"/>
    </ligand>
</feature>
<dbReference type="InterPro" id="IPR027417">
    <property type="entry name" value="P-loop_NTPase"/>
</dbReference>
<dbReference type="PANTHER" id="PTHR11070">
    <property type="entry name" value="UVRD / RECB / PCRA DNA HELICASE FAMILY MEMBER"/>
    <property type="match status" value="1"/>
</dbReference>
<gene>
    <name evidence="8" type="ORF">D3M96_17900</name>
</gene>
<evidence type="ECO:0000256" key="6">
    <source>
        <dbReference type="PROSITE-ProRule" id="PRU00560"/>
    </source>
</evidence>
<reference evidence="8 9" key="1">
    <citation type="submission" date="2018-09" db="EMBL/GenBank/DDBJ databases">
        <title>Complete genome sequence of the hydrocarbonoclastic bacterium Alcaligenes aquatilis QD168, isolated from a crude-oil polluted marine sediment of Central Chile.</title>
        <authorList>
            <person name="Duran R.E."/>
            <person name="Barra B."/>
            <person name="Salva-Serra F."/>
            <person name="Mendez V."/>
            <person name="Moore E.R.B."/>
            <person name="Seeger M."/>
        </authorList>
    </citation>
    <scope>NUCLEOTIDE SEQUENCE [LARGE SCALE GENOMIC DNA]</scope>
    <source>
        <strain evidence="8 9">QD168</strain>
    </source>
</reference>
<dbReference type="SUPFAM" id="SSF52540">
    <property type="entry name" value="P-loop containing nucleoside triphosphate hydrolases"/>
    <property type="match status" value="1"/>
</dbReference>
<dbReference type="PANTHER" id="PTHR11070:SF2">
    <property type="entry name" value="ATP-DEPENDENT DNA HELICASE SRS2"/>
    <property type="match status" value="1"/>
</dbReference>
<dbReference type="GO" id="GO:0005524">
    <property type="term" value="F:ATP binding"/>
    <property type="evidence" value="ECO:0007669"/>
    <property type="project" value="UniProtKB-UniRule"/>
</dbReference>
<dbReference type="Gene3D" id="3.40.50.300">
    <property type="entry name" value="P-loop containing nucleotide triphosphate hydrolases"/>
    <property type="match status" value="2"/>
</dbReference>
<evidence type="ECO:0000313" key="8">
    <source>
        <dbReference type="EMBL" id="AYN22254.1"/>
    </source>
</evidence>
<dbReference type="InterPro" id="IPR000212">
    <property type="entry name" value="DNA_helicase_UvrD/REP"/>
</dbReference>
<evidence type="ECO:0000256" key="2">
    <source>
        <dbReference type="ARBA" id="ARBA00022801"/>
    </source>
</evidence>
<name>A0A3G2HYU6_9BURK</name>
<dbReference type="InterPro" id="IPR003593">
    <property type="entry name" value="AAA+_ATPase"/>
</dbReference>
<evidence type="ECO:0000259" key="7">
    <source>
        <dbReference type="PROSITE" id="PS51198"/>
    </source>
</evidence>
<dbReference type="GO" id="GO:0003677">
    <property type="term" value="F:DNA binding"/>
    <property type="evidence" value="ECO:0007669"/>
    <property type="project" value="InterPro"/>
</dbReference>
<dbReference type="AlphaFoldDB" id="A0A3G2HYU6"/>
<keyword evidence="4 6" id="KW-0067">ATP-binding</keyword>
<keyword evidence="3 6" id="KW-0347">Helicase</keyword>
<dbReference type="GO" id="GO:0016887">
    <property type="term" value="F:ATP hydrolysis activity"/>
    <property type="evidence" value="ECO:0007669"/>
    <property type="project" value="RHEA"/>
</dbReference>
<protein>
    <recommendedName>
        <fullName evidence="5">DNA 3'-5' helicase II</fullName>
    </recommendedName>
</protein>